<feature type="region of interest" description="Disordered" evidence="1">
    <location>
        <begin position="1"/>
        <end position="53"/>
    </location>
</feature>
<accession>A0A3P6EWM2</accession>
<reference evidence="2" key="1">
    <citation type="submission" date="2018-11" db="EMBL/GenBank/DDBJ databases">
        <authorList>
            <consortium name="Genoscope - CEA"/>
            <person name="William W."/>
        </authorList>
    </citation>
    <scope>NUCLEOTIDE SEQUENCE</scope>
</reference>
<sequence>MSQKHKSTKTSSKDAASDQNIRRGTLITTSTSITRKKNSRGRITMPLTPNKEGRREIRGLKIWDTMTPSSARFTRHKDTRP</sequence>
<name>A0A3P6EWM2_BRAOL</name>
<gene>
    <name evidence="2" type="ORF">BOLC5T31797H</name>
</gene>
<evidence type="ECO:0000313" key="2">
    <source>
        <dbReference type="EMBL" id="VDD44250.1"/>
    </source>
</evidence>
<proteinExistence type="predicted"/>
<protein>
    <submittedName>
        <fullName evidence="2">Uncharacterized protein</fullName>
    </submittedName>
</protein>
<organism evidence="2">
    <name type="scientific">Brassica oleracea</name>
    <name type="common">Wild cabbage</name>
    <dbReference type="NCBI Taxonomy" id="3712"/>
    <lineage>
        <taxon>Eukaryota</taxon>
        <taxon>Viridiplantae</taxon>
        <taxon>Streptophyta</taxon>
        <taxon>Embryophyta</taxon>
        <taxon>Tracheophyta</taxon>
        <taxon>Spermatophyta</taxon>
        <taxon>Magnoliopsida</taxon>
        <taxon>eudicotyledons</taxon>
        <taxon>Gunneridae</taxon>
        <taxon>Pentapetalae</taxon>
        <taxon>rosids</taxon>
        <taxon>malvids</taxon>
        <taxon>Brassicales</taxon>
        <taxon>Brassicaceae</taxon>
        <taxon>Brassiceae</taxon>
        <taxon>Brassica</taxon>
    </lineage>
</organism>
<dbReference type="EMBL" id="LR031877">
    <property type="protein sequence ID" value="VDD44250.1"/>
    <property type="molecule type" value="Genomic_DNA"/>
</dbReference>
<evidence type="ECO:0000256" key="1">
    <source>
        <dbReference type="SAM" id="MobiDB-lite"/>
    </source>
</evidence>
<dbReference type="AlphaFoldDB" id="A0A3P6EWM2"/>